<keyword evidence="1" id="KW-0175">Coiled coil</keyword>
<evidence type="ECO:0000256" key="2">
    <source>
        <dbReference type="SAM" id="MobiDB-lite"/>
    </source>
</evidence>
<feature type="compositionally biased region" description="Polar residues" evidence="2">
    <location>
        <begin position="202"/>
        <end position="218"/>
    </location>
</feature>
<sequence length="218" mass="23857">MEDVPSRLTPDDHQNPSSSVDSSRPFRSVKEAVAIFGERFLAGEIYSPKPFAFPKQEIPFFAPTTTTTTPQVDKSEAPPAVLADTVKKLETELQETKAELKLLKDRESETEVAVASLNAELHRNMSKLARAEAAAAAKAAAASSPSLGQVLSVGEDVDEMSLMVGIKKKEMMMMRENSKKKKKKQKPIIPLLGDLFTKKKGSSMSSNNPLYTSSHLHL</sequence>
<feature type="coiled-coil region" evidence="1">
    <location>
        <begin position="86"/>
        <end position="134"/>
    </location>
</feature>
<reference evidence="3 4" key="1">
    <citation type="journal article" date="2021" name="Nat. Commun.">
        <title>Incipient diploidization of the medicinal plant Perilla within 10,000 years.</title>
        <authorList>
            <person name="Zhang Y."/>
            <person name="Shen Q."/>
            <person name="Leng L."/>
            <person name="Zhang D."/>
            <person name="Chen S."/>
            <person name="Shi Y."/>
            <person name="Ning Z."/>
            <person name="Chen S."/>
        </authorList>
    </citation>
    <scope>NUCLEOTIDE SEQUENCE [LARGE SCALE GENOMIC DNA]</scope>
    <source>
        <strain evidence="4">cv. PC099</strain>
    </source>
</reference>
<protein>
    <recommendedName>
        <fullName evidence="5">WEB family protein</fullName>
    </recommendedName>
</protein>
<organism evidence="3 4">
    <name type="scientific">Perilla frutescens var. hirtella</name>
    <name type="common">Perilla citriodora</name>
    <name type="synonym">Perilla setoyensis</name>
    <dbReference type="NCBI Taxonomy" id="608512"/>
    <lineage>
        <taxon>Eukaryota</taxon>
        <taxon>Viridiplantae</taxon>
        <taxon>Streptophyta</taxon>
        <taxon>Embryophyta</taxon>
        <taxon>Tracheophyta</taxon>
        <taxon>Spermatophyta</taxon>
        <taxon>Magnoliopsida</taxon>
        <taxon>eudicotyledons</taxon>
        <taxon>Gunneridae</taxon>
        <taxon>Pentapetalae</taxon>
        <taxon>asterids</taxon>
        <taxon>lamiids</taxon>
        <taxon>Lamiales</taxon>
        <taxon>Lamiaceae</taxon>
        <taxon>Nepetoideae</taxon>
        <taxon>Elsholtzieae</taxon>
        <taxon>Perilla</taxon>
    </lineage>
</organism>
<feature type="region of interest" description="Disordered" evidence="2">
    <location>
        <begin position="198"/>
        <end position="218"/>
    </location>
</feature>
<comment type="caution">
    <text evidence="3">The sequence shown here is derived from an EMBL/GenBank/DDBJ whole genome shotgun (WGS) entry which is preliminary data.</text>
</comment>
<dbReference type="AlphaFoldDB" id="A0AAD4J4E1"/>
<name>A0AAD4J4E1_PERFH</name>
<feature type="compositionally biased region" description="Low complexity" evidence="2">
    <location>
        <begin position="16"/>
        <end position="25"/>
    </location>
</feature>
<gene>
    <name evidence="3" type="ORF">C2S53_003735</name>
</gene>
<dbReference type="Proteomes" id="UP001190926">
    <property type="component" value="Unassembled WGS sequence"/>
</dbReference>
<feature type="region of interest" description="Disordered" evidence="2">
    <location>
        <begin position="1"/>
        <end position="25"/>
    </location>
</feature>
<evidence type="ECO:0000313" key="3">
    <source>
        <dbReference type="EMBL" id="KAH6826368.1"/>
    </source>
</evidence>
<keyword evidence="4" id="KW-1185">Reference proteome</keyword>
<evidence type="ECO:0008006" key="5">
    <source>
        <dbReference type="Google" id="ProtNLM"/>
    </source>
</evidence>
<proteinExistence type="predicted"/>
<accession>A0AAD4J4E1</accession>
<evidence type="ECO:0000256" key="1">
    <source>
        <dbReference type="SAM" id="Coils"/>
    </source>
</evidence>
<dbReference type="EMBL" id="SDAM02000166">
    <property type="protein sequence ID" value="KAH6826368.1"/>
    <property type="molecule type" value="Genomic_DNA"/>
</dbReference>
<evidence type="ECO:0000313" key="4">
    <source>
        <dbReference type="Proteomes" id="UP001190926"/>
    </source>
</evidence>